<dbReference type="Proteomes" id="UP000886885">
    <property type="component" value="Chromosome 14D"/>
</dbReference>
<feature type="region of interest" description="Disordered" evidence="1">
    <location>
        <begin position="651"/>
        <end position="681"/>
    </location>
</feature>
<protein>
    <submittedName>
        <fullName evidence="2">Uncharacterized protein</fullName>
    </submittedName>
</protein>
<gene>
    <name evidence="2" type="ORF">POTOM_048047</name>
</gene>
<evidence type="ECO:0000256" key="1">
    <source>
        <dbReference type="SAM" id="MobiDB-lite"/>
    </source>
</evidence>
<dbReference type="PANTHER" id="PTHR34802">
    <property type="entry name" value="CHORISMATE SYNTHASE"/>
    <property type="match status" value="1"/>
</dbReference>
<dbReference type="OrthoDB" id="1923709at2759"/>
<accession>A0A8X8C4A1</accession>
<feature type="compositionally biased region" description="Basic and acidic residues" evidence="1">
    <location>
        <begin position="101"/>
        <end position="116"/>
    </location>
</feature>
<dbReference type="PANTHER" id="PTHR34802:SF1">
    <property type="entry name" value="CHORISMATE SYNTHASE"/>
    <property type="match status" value="1"/>
</dbReference>
<keyword evidence="3" id="KW-1185">Reference proteome</keyword>
<comment type="caution">
    <text evidence="2">The sequence shown here is derived from an EMBL/GenBank/DDBJ whole genome shotgun (WGS) entry which is preliminary data.</text>
</comment>
<dbReference type="AlphaFoldDB" id="A0A8X8C4A1"/>
<feature type="compositionally biased region" description="Polar residues" evidence="1">
    <location>
        <begin position="169"/>
        <end position="180"/>
    </location>
</feature>
<organism evidence="2 3">
    <name type="scientific">Populus tomentosa</name>
    <name type="common">Chinese white poplar</name>
    <dbReference type="NCBI Taxonomy" id="118781"/>
    <lineage>
        <taxon>Eukaryota</taxon>
        <taxon>Viridiplantae</taxon>
        <taxon>Streptophyta</taxon>
        <taxon>Embryophyta</taxon>
        <taxon>Tracheophyta</taxon>
        <taxon>Spermatophyta</taxon>
        <taxon>Magnoliopsida</taxon>
        <taxon>eudicotyledons</taxon>
        <taxon>Gunneridae</taxon>
        <taxon>Pentapetalae</taxon>
        <taxon>rosids</taxon>
        <taxon>fabids</taxon>
        <taxon>Malpighiales</taxon>
        <taxon>Salicaceae</taxon>
        <taxon>Saliceae</taxon>
        <taxon>Populus</taxon>
    </lineage>
</organism>
<feature type="region of interest" description="Disordered" evidence="1">
    <location>
        <begin position="1"/>
        <end position="23"/>
    </location>
</feature>
<reference evidence="2" key="1">
    <citation type="journal article" date="2020" name="bioRxiv">
        <title>Hybrid origin of Populus tomentosa Carr. identified through genome sequencing and phylogenomic analysis.</title>
        <authorList>
            <person name="An X."/>
            <person name="Gao K."/>
            <person name="Chen Z."/>
            <person name="Li J."/>
            <person name="Yang X."/>
            <person name="Yang X."/>
            <person name="Zhou J."/>
            <person name="Guo T."/>
            <person name="Zhao T."/>
            <person name="Huang S."/>
            <person name="Miao D."/>
            <person name="Khan W.U."/>
            <person name="Rao P."/>
            <person name="Ye M."/>
            <person name="Lei B."/>
            <person name="Liao W."/>
            <person name="Wang J."/>
            <person name="Ji L."/>
            <person name="Li Y."/>
            <person name="Guo B."/>
            <person name="Mustafa N.S."/>
            <person name="Li S."/>
            <person name="Yun Q."/>
            <person name="Keller S.R."/>
            <person name="Mao J."/>
            <person name="Zhang R."/>
            <person name="Strauss S.H."/>
        </authorList>
    </citation>
    <scope>NUCLEOTIDE SEQUENCE</scope>
    <source>
        <strain evidence="2">GM15</strain>
        <tissue evidence="2">Leaf</tissue>
    </source>
</reference>
<feature type="compositionally biased region" description="Basic and acidic residues" evidence="1">
    <location>
        <begin position="212"/>
        <end position="221"/>
    </location>
</feature>
<proteinExistence type="predicted"/>
<feature type="region of interest" description="Disordered" evidence="1">
    <location>
        <begin position="57"/>
        <end position="223"/>
    </location>
</feature>
<sequence>MSLQSGDLPGPNQQEKTSNESRKKLKISYTREFLLSLSELDVCKKLPSGFDQSLLSELGDTSQDRYRIPGSASSQSFRRNDYSSSPPTRGDSSNFSRGIHGRWDSRSSGRSDRDSDSQSDWDSDAGRRYGNQSWRSGQVPEHDGLLGSGSFPRPSGYGAGLSAPKFRSNDQFQLNKSNELYQPPRPYRAMPHSRRETDSLNDETFGSSENTSEDRAEEERKRRANASLTYNVLSASFESMRKEQHKAFQEKQKLNPEKSKDASDVTELLDDSKENKRLLNGSNELDKTVIQPMPINDPDKPLYPSQAPVCRPLVPPGFSSAIVEKHAGAKSLTNSHSSEVDIELEGSLLQAKGTHVLDETSNNQDGKQFSEEMDLNAQHPRSPSARVSVDNKSENILNLAAALDVSSKRIGSKTSNLPEAFIDSENSEAIDLDAENVPGNKNMGESGSSHSTSILDKLFGSALTLNGTGSSSFIEHHDVKADDSRSPQTGQSSKFAQWFSEEEKKPVDNLPSGRPNDLLSLIVGGEKGGSQVKTTDHMLPTFPFQSFELADRHLTSNQKSFSVENNEELSITGKLDAAPAVITCEDLEQSILSEITESGSALPPPVYGWGGGDVKAEQQKADVHASQHLLSLLQKGTGVNNLAPSANLGISATDRQQNSGVTNPSKAAHKPRHADAENIPNSGKALTLETLFGTAFMKELQPVGAPISSQRDSIGYAREDASESHGLPIPAIDDGLLPPAVEIPSSMSSHGSGVLASKQRQQIVLDRTEEHLLGFDPQNEVDSSHLQTEMSSKLGGFDGSYEIQFPEEDSLIAVSDPLNLRNFLLARNSTKSELMPIPGTSVDIAEKLAALNSGFRDQRPIVGHKVPPFLRGPYDMREPDVHYHNLHVQPSSPQHQPQLNRPGPMFHPLDSHPANMNAQMKLVAPENIRHDTPNHQFPENMLRPPFHHPSNALTGFDPTTRDSMLHQLHMRGNFPSPLLRRELPGGAIPLPHPNNQVTGFMQESSPMQGFPIGQRQPYFGALGIPPQANDDGGESNQPEALQRLIEMELRSNSKQIQPFATPGHGPGIYGHELDMSFGYR</sequence>
<feature type="region of interest" description="Disordered" evidence="1">
    <location>
        <begin position="241"/>
        <end position="265"/>
    </location>
</feature>
<feature type="region of interest" description="Disordered" evidence="1">
    <location>
        <begin position="999"/>
        <end position="1036"/>
    </location>
</feature>
<evidence type="ECO:0000313" key="3">
    <source>
        <dbReference type="Proteomes" id="UP000886885"/>
    </source>
</evidence>
<feature type="compositionally biased region" description="Polar residues" evidence="1">
    <location>
        <begin position="1"/>
        <end position="16"/>
    </location>
</feature>
<dbReference type="EMBL" id="JAAWWB010000028">
    <property type="protein sequence ID" value="KAG6748146.1"/>
    <property type="molecule type" value="Genomic_DNA"/>
</dbReference>
<feature type="compositionally biased region" description="Polar residues" evidence="1">
    <location>
        <begin position="651"/>
        <end position="665"/>
    </location>
</feature>
<feature type="compositionally biased region" description="Basic and acidic residues" evidence="1">
    <location>
        <begin position="241"/>
        <end position="263"/>
    </location>
</feature>
<evidence type="ECO:0000313" key="2">
    <source>
        <dbReference type="EMBL" id="KAG6748146.1"/>
    </source>
</evidence>
<name>A0A8X8C4A1_POPTO</name>
<feature type="compositionally biased region" description="Polar residues" evidence="1">
    <location>
        <begin position="71"/>
        <end position="96"/>
    </location>
</feature>